<dbReference type="EMBL" id="CP051128">
    <property type="protein sequence ID" value="QIZ10290.1"/>
    <property type="molecule type" value="Genomic_DNA"/>
</dbReference>
<keyword evidence="4" id="KW-0946">Virion</keyword>
<evidence type="ECO:0000256" key="1">
    <source>
        <dbReference type="ARBA" id="ARBA00022969"/>
    </source>
</evidence>
<dbReference type="Pfam" id="PF07875">
    <property type="entry name" value="Coat_F"/>
    <property type="match status" value="1"/>
</dbReference>
<dbReference type="InterPro" id="IPR012347">
    <property type="entry name" value="Ferritin-like"/>
</dbReference>
<reference evidence="4 5" key="1">
    <citation type="submission" date="2020-04" db="EMBL/GenBank/DDBJ databases">
        <title>Genome-Wide Identification of 5-Methylcytosine Sites in Bacterial Genomes By High-Throughput Sequencing of MspJI Restriction Fragments.</title>
        <authorList>
            <person name="Wu V."/>
        </authorList>
    </citation>
    <scope>NUCLEOTIDE SEQUENCE [LARGE SCALE GENOMIC DNA]</scope>
    <source>
        <strain evidence="4 5">S2</strain>
    </source>
</reference>
<evidence type="ECO:0000256" key="3">
    <source>
        <dbReference type="ARBA" id="ARBA00024344"/>
    </source>
</evidence>
<dbReference type="PANTHER" id="PTHR39183">
    <property type="entry name" value="SPORE COAT PROTEIN F-LIKE PROTEIN YHCQ"/>
    <property type="match status" value="1"/>
</dbReference>
<organism evidence="4 5">
    <name type="scientific">Priestia megaterium</name>
    <name type="common">Bacillus megaterium</name>
    <dbReference type="NCBI Taxonomy" id="1404"/>
    <lineage>
        <taxon>Bacteria</taxon>
        <taxon>Bacillati</taxon>
        <taxon>Bacillota</taxon>
        <taxon>Bacilli</taxon>
        <taxon>Bacillales</taxon>
        <taxon>Bacillaceae</taxon>
        <taxon>Priestia</taxon>
    </lineage>
</organism>
<dbReference type="PANTHER" id="PTHR39183:SF1">
    <property type="entry name" value="SPORE COAT PROTEIN F-LIKE PROTEIN YHCQ"/>
    <property type="match status" value="1"/>
</dbReference>
<dbReference type="AlphaFoldDB" id="A0A6H1P9K2"/>
<evidence type="ECO:0000313" key="5">
    <source>
        <dbReference type="Proteomes" id="UP000501868"/>
    </source>
</evidence>
<dbReference type="Proteomes" id="UP000501868">
    <property type="component" value="Chromosome"/>
</dbReference>
<dbReference type="GO" id="GO:0030435">
    <property type="term" value="P:sporulation resulting in formation of a cellular spore"/>
    <property type="evidence" value="ECO:0007669"/>
    <property type="project" value="UniProtKB-KW"/>
</dbReference>
<proteinExistence type="inferred from homology"/>
<protein>
    <submittedName>
        <fullName evidence="4">Spore coat protein</fullName>
    </submittedName>
</protein>
<reference evidence="4 5" key="2">
    <citation type="submission" date="2020-04" db="EMBL/GenBank/DDBJ databases">
        <authorList>
            <person name="Fomenkov A."/>
            <person name="Anton B.P."/>
            <person name="Roberts R.J."/>
        </authorList>
    </citation>
    <scope>NUCLEOTIDE SEQUENCE [LARGE SCALE GENOMIC DNA]</scope>
    <source>
        <strain evidence="4 5">S2</strain>
    </source>
</reference>
<comment type="similarity">
    <text evidence="3">Belongs to the CotF family.</text>
</comment>
<keyword evidence="4" id="KW-0167">Capsid protein</keyword>
<accession>A0A6H1P9K2</accession>
<dbReference type="Gene3D" id="1.20.1260.10">
    <property type="match status" value="1"/>
</dbReference>
<keyword evidence="1" id="KW-0749">Sporulation</keyword>
<comment type="subcellular location">
    <subcellularLocation>
        <location evidence="2">Spore coat</location>
    </subcellularLocation>
</comment>
<gene>
    <name evidence="4" type="ORF">HFZ78_29245</name>
</gene>
<evidence type="ECO:0000313" key="4">
    <source>
        <dbReference type="EMBL" id="QIZ10290.1"/>
    </source>
</evidence>
<dbReference type="InterPro" id="IPR012851">
    <property type="entry name" value="Spore_coat_CotF-like"/>
</dbReference>
<evidence type="ECO:0000256" key="2">
    <source>
        <dbReference type="ARBA" id="ARBA00024325"/>
    </source>
</evidence>
<sequence>MNHFIQNMMGMGGMTDQVIATDFLISAKAGVRNYAVAITETATPELKAALRAQLNDAIATHEKITNFMVAKGFYHPYDLSEQLQVDLTVSDTALNLAQKKENASD</sequence>
<name>A0A6H1P9K2_PRIMG</name>